<evidence type="ECO:0000256" key="2">
    <source>
        <dbReference type="ARBA" id="ARBA00022801"/>
    </source>
</evidence>
<dbReference type="CDD" id="cd00586">
    <property type="entry name" value="4HBT"/>
    <property type="match status" value="1"/>
</dbReference>
<dbReference type="EMBL" id="FSRG01000003">
    <property type="protein sequence ID" value="SIN80519.1"/>
    <property type="molecule type" value="Genomic_DNA"/>
</dbReference>
<dbReference type="AlphaFoldDB" id="A0A1N6EBW7"/>
<protein>
    <submittedName>
        <fullName evidence="3">Acyl-CoA thioester hydrolase</fullName>
    </submittedName>
</protein>
<dbReference type="Proteomes" id="UP000184694">
    <property type="component" value="Unassembled WGS sequence"/>
</dbReference>
<dbReference type="PANTHER" id="PTHR31793">
    <property type="entry name" value="4-HYDROXYBENZOYL-COA THIOESTERASE FAMILY MEMBER"/>
    <property type="match status" value="1"/>
</dbReference>
<dbReference type="InterPro" id="IPR050563">
    <property type="entry name" value="4-hydroxybenzoyl-CoA_TE"/>
</dbReference>
<organism evidence="3 4">
    <name type="scientific">Halodesulfovibrio marinisediminis DSM 17456</name>
    <dbReference type="NCBI Taxonomy" id="1121457"/>
    <lineage>
        <taxon>Bacteria</taxon>
        <taxon>Pseudomonadati</taxon>
        <taxon>Thermodesulfobacteriota</taxon>
        <taxon>Desulfovibrionia</taxon>
        <taxon>Desulfovibrionales</taxon>
        <taxon>Desulfovibrionaceae</taxon>
        <taxon>Halodesulfovibrio</taxon>
    </lineage>
</organism>
<evidence type="ECO:0000313" key="4">
    <source>
        <dbReference type="Proteomes" id="UP000184694"/>
    </source>
</evidence>
<dbReference type="GO" id="GO:0047617">
    <property type="term" value="F:fatty acyl-CoA hydrolase activity"/>
    <property type="evidence" value="ECO:0007669"/>
    <property type="project" value="TreeGrafter"/>
</dbReference>
<dbReference type="Pfam" id="PF13279">
    <property type="entry name" value="4HBT_2"/>
    <property type="match status" value="1"/>
</dbReference>
<evidence type="ECO:0000256" key="1">
    <source>
        <dbReference type="ARBA" id="ARBA00005953"/>
    </source>
</evidence>
<proteinExistence type="inferred from homology"/>
<name>A0A1N6EBW7_9BACT</name>
<keyword evidence="2 3" id="KW-0378">Hydrolase</keyword>
<dbReference type="STRING" id="1121457.SAMN02745161_0873"/>
<dbReference type="Gene3D" id="3.10.129.10">
    <property type="entry name" value="Hotdog Thioesterase"/>
    <property type="match status" value="1"/>
</dbReference>
<keyword evidence="4" id="KW-1185">Reference proteome</keyword>
<dbReference type="PANTHER" id="PTHR31793:SF27">
    <property type="entry name" value="NOVEL THIOESTERASE SUPERFAMILY DOMAIN AND SAPOSIN A-TYPE DOMAIN CONTAINING PROTEIN (0610012H03RIK)"/>
    <property type="match status" value="1"/>
</dbReference>
<dbReference type="SUPFAM" id="SSF54637">
    <property type="entry name" value="Thioesterase/thiol ester dehydrase-isomerase"/>
    <property type="match status" value="1"/>
</dbReference>
<dbReference type="OrthoDB" id="9800856at2"/>
<dbReference type="RefSeq" id="WP_074215705.1">
    <property type="nucleotide sequence ID" value="NZ_FSRG01000003.1"/>
</dbReference>
<comment type="similarity">
    <text evidence="1">Belongs to the 4-hydroxybenzoyl-CoA thioesterase family.</text>
</comment>
<evidence type="ECO:0000313" key="3">
    <source>
        <dbReference type="EMBL" id="SIN80519.1"/>
    </source>
</evidence>
<reference evidence="4" key="1">
    <citation type="submission" date="2016-11" db="EMBL/GenBank/DDBJ databases">
        <authorList>
            <person name="Varghese N."/>
            <person name="Submissions S."/>
        </authorList>
    </citation>
    <scope>NUCLEOTIDE SEQUENCE [LARGE SCALE GENOMIC DNA]</scope>
    <source>
        <strain evidence="4">DSM 17456</strain>
    </source>
</reference>
<accession>A0A1N6EBW7</accession>
<dbReference type="InterPro" id="IPR029069">
    <property type="entry name" value="HotDog_dom_sf"/>
</dbReference>
<sequence length="151" mass="17486">MIKPYFRSSDGPKPLSCKVERRIRFEEVDPLGIVWHGRYPSYFEDARVALGDSLGIGYMDFYKQGIVTPIKQMHVDYIKPLEYGDTCSVEALLHWSEAAKLSYEFYIRNEQDEVVTRGYSVLLMVTLERELLVTPPDFYQGFLSRWSSGAL</sequence>
<gene>
    <name evidence="3" type="ORF">SAMN02745161_0873</name>
</gene>